<name>A0A6L5XEZ9_9BACT</name>
<dbReference type="AlphaFoldDB" id="A0A6L5XEZ9"/>
<dbReference type="RefSeq" id="WP_154328820.1">
    <property type="nucleotide sequence ID" value="NZ_CP045696.1"/>
</dbReference>
<accession>A0A6L5XEZ9</accession>
<keyword evidence="2" id="KW-1185">Reference proteome</keyword>
<sequence>MKIIDNQSILLDIYQEYRLPPGLFYGNTGLGIVLLLSRQLSCDDFFGKSILDMKSISTDITLESGITGVGIALNYLFQKLQKKQLRGLLSEIDSKVCQKVACDSNVDIDSSYGAVFYLCHRLRNDKHLSGTIREIFEFHIAASTEHIIDYYIGTTHHDYRFSLRHSTSVFVFALSMVLSCTGNKTMWIKKIKPMLPVLLEVYPFSPGNRLMYWHALSQLNKLLEGNKKISNHIAILQHSISQQSLLDCVNGNVYLGEGACGIYYLSRHFPEFKDSMSNFSHEIENYISNSLEIHHLGDIKYLKNHLGMWDGVAGIMLIESLMRTDRIFHGNFE</sequence>
<proteinExistence type="predicted"/>
<dbReference type="Proteomes" id="UP000483362">
    <property type="component" value="Unassembled WGS sequence"/>
</dbReference>
<gene>
    <name evidence="1" type="ORF">FYJ29_10495</name>
</gene>
<dbReference type="SUPFAM" id="SSF158745">
    <property type="entry name" value="LanC-like"/>
    <property type="match status" value="1"/>
</dbReference>
<reference evidence="1 2" key="1">
    <citation type="submission" date="2019-08" db="EMBL/GenBank/DDBJ databases">
        <title>In-depth cultivation of the pig gut microbiome towards novel bacterial diversity and tailored functional studies.</title>
        <authorList>
            <person name="Wylensek D."/>
            <person name="Hitch T.C.A."/>
            <person name="Clavel T."/>
        </authorList>
    </citation>
    <scope>NUCLEOTIDE SEQUENCE [LARGE SCALE GENOMIC DNA]</scope>
    <source>
        <strain evidence="1 2">Oil-RF-744-WCA-WT-10</strain>
    </source>
</reference>
<dbReference type="EMBL" id="VULT01000017">
    <property type="protein sequence ID" value="MSS18183.1"/>
    <property type="molecule type" value="Genomic_DNA"/>
</dbReference>
<protein>
    <submittedName>
        <fullName evidence="1">Uncharacterized protein</fullName>
    </submittedName>
</protein>
<evidence type="ECO:0000313" key="1">
    <source>
        <dbReference type="EMBL" id="MSS18183.1"/>
    </source>
</evidence>
<comment type="caution">
    <text evidence="1">The sequence shown here is derived from an EMBL/GenBank/DDBJ whole genome shotgun (WGS) entry which is preliminary data.</text>
</comment>
<organism evidence="1 2">
    <name type="scientific">Sodaliphilus pleomorphus</name>
    <dbReference type="NCBI Taxonomy" id="2606626"/>
    <lineage>
        <taxon>Bacteria</taxon>
        <taxon>Pseudomonadati</taxon>
        <taxon>Bacteroidota</taxon>
        <taxon>Bacteroidia</taxon>
        <taxon>Bacteroidales</taxon>
        <taxon>Muribaculaceae</taxon>
        <taxon>Sodaliphilus</taxon>
    </lineage>
</organism>
<evidence type="ECO:0000313" key="2">
    <source>
        <dbReference type="Proteomes" id="UP000483362"/>
    </source>
</evidence>